<gene>
    <name evidence="1" type="ORF">B0I10_103303</name>
</gene>
<evidence type="ECO:0000313" key="1">
    <source>
        <dbReference type="EMBL" id="RAR49880.1"/>
    </source>
</evidence>
<dbReference type="AlphaFoldDB" id="A0A328WU29"/>
<protein>
    <submittedName>
        <fullName evidence="1">Uncharacterized protein</fullName>
    </submittedName>
</protein>
<dbReference type="RefSeq" id="WP_112085308.1">
    <property type="nucleotide sequence ID" value="NZ_QLSV01000003.1"/>
</dbReference>
<sequence>MKPKLKYSSTEYWDFIEKYYPLYYSCDDVSLCDLLSRKLHGYPMSIEDEAYIGGWNYKEELIKIETELFQIALENYFEMVY</sequence>
<dbReference type="OrthoDB" id="1366767at2"/>
<dbReference type="EMBL" id="QLSV01000003">
    <property type="protein sequence ID" value="RAR49880.1"/>
    <property type="molecule type" value="Genomic_DNA"/>
</dbReference>
<proteinExistence type="predicted"/>
<dbReference type="Proteomes" id="UP000249518">
    <property type="component" value="Unassembled WGS sequence"/>
</dbReference>
<evidence type="ECO:0000313" key="2">
    <source>
        <dbReference type="Proteomes" id="UP000249518"/>
    </source>
</evidence>
<reference evidence="1 2" key="1">
    <citation type="submission" date="2018-06" db="EMBL/GenBank/DDBJ databases">
        <title>Genomic Encyclopedia of Type Strains, Phase III (KMG-III): the genomes of soil and plant-associated and newly described type strains.</title>
        <authorList>
            <person name="Whitman W."/>
        </authorList>
    </citation>
    <scope>NUCLEOTIDE SEQUENCE [LARGE SCALE GENOMIC DNA]</scope>
    <source>
        <strain evidence="1 2">CGMCC 1.12504</strain>
    </source>
</reference>
<name>A0A328WU29_9FLAO</name>
<keyword evidence="2" id="KW-1185">Reference proteome</keyword>
<organism evidence="1 2">
    <name type="scientific">Flavobacterium lacus</name>
    <dbReference type="NCBI Taxonomy" id="1353778"/>
    <lineage>
        <taxon>Bacteria</taxon>
        <taxon>Pseudomonadati</taxon>
        <taxon>Bacteroidota</taxon>
        <taxon>Flavobacteriia</taxon>
        <taxon>Flavobacteriales</taxon>
        <taxon>Flavobacteriaceae</taxon>
        <taxon>Flavobacterium</taxon>
    </lineage>
</organism>
<accession>A0A328WU29</accession>
<comment type="caution">
    <text evidence="1">The sequence shown here is derived from an EMBL/GenBank/DDBJ whole genome shotgun (WGS) entry which is preliminary data.</text>
</comment>